<dbReference type="InterPro" id="IPR046947">
    <property type="entry name" value="LytR-like"/>
</dbReference>
<keyword evidence="1" id="KW-0597">Phosphoprotein</keyword>
<dbReference type="Pfam" id="PF00072">
    <property type="entry name" value="Response_reg"/>
    <property type="match status" value="1"/>
</dbReference>
<feature type="modified residue" description="4-aspartylphosphate" evidence="1">
    <location>
        <position position="55"/>
    </location>
</feature>
<dbReference type="InterPro" id="IPR001789">
    <property type="entry name" value="Sig_transdc_resp-reg_receiver"/>
</dbReference>
<dbReference type="PROSITE" id="PS50110">
    <property type="entry name" value="RESPONSE_REGULATORY"/>
    <property type="match status" value="1"/>
</dbReference>
<dbReference type="PROSITE" id="PS50930">
    <property type="entry name" value="HTH_LYTTR"/>
    <property type="match status" value="1"/>
</dbReference>
<dbReference type="PANTHER" id="PTHR37299">
    <property type="entry name" value="TRANSCRIPTIONAL REGULATOR-RELATED"/>
    <property type="match status" value="1"/>
</dbReference>
<dbReference type="SUPFAM" id="SSF52172">
    <property type="entry name" value="CheY-like"/>
    <property type="match status" value="1"/>
</dbReference>
<dbReference type="Proteomes" id="UP000505355">
    <property type="component" value="Chromosome"/>
</dbReference>
<dbReference type="Pfam" id="PF04397">
    <property type="entry name" value="LytTR"/>
    <property type="match status" value="1"/>
</dbReference>
<dbReference type="GO" id="GO:0003677">
    <property type="term" value="F:DNA binding"/>
    <property type="evidence" value="ECO:0007669"/>
    <property type="project" value="InterPro"/>
</dbReference>
<evidence type="ECO:0000256" key="1">
    <source>
        <dbReference type="PROSITE-ProRule" id="PRU00169"/>
    </source>
</evidence>
<dbReference type="KEGG" id="mmab:HQ865_12800"/>
<dbReference type="AlphaFoldDB" id="A0A7D4UBB7"/>
<dbReference type="RefSeq" id="WP_173415271.1">
    <property type="nucleotide sequence ID" value="NZ_CP054139.1"/>
</dbReference>
<reference evidence="4 5" key="1">
    <citation type="submission" date="2020-05" db="EMBL/GenBank/DDBJ databases">
        <title>Mucilaginibacter mali sp. nov.</title>
        <authorList>
            <person name="Kim H.S."/>
            <person name="Lee K.C."/>
            <person name="Suh M.K."/>
            <person name="Kim J.-S."/>
            <person name="Han K.-I."/>
            <person name="Eom M.K."/>
            <person name="Shin Y.K."/>
            <person name="Lee J.-S."/>
        </authorList>
    </citation>
    <scope>NUCLEOTIDE SEQUENCE [LARGE SCALE GENOMIC DNA]</scope>
    <source>
        <strain evidence="4 5">G2-14</strain>
    </source>
</reference>
<proteinExistence type="predicted"/>
<dbReference type="InterPro" id="IPR011006">
    <property type="entry name" value="CheY-like_superfamily"/>
</dbReference>
<dbReference type="Gene3D" id="3.40.50.2300">
    <property type="match status" value="1"/>
</dbReference>
<dbReference type="SMART" id="SM00850">
    <property type="entry name" value="LytTR"/>
    <property type="match status" value="1"/>
</dbReference>
<organism evidence="4 5">
    <name type="scientific">Mucilaginibacter mali</name>
    <dbReference type="NCBI Taxonomy" id="2740462"/>
    <lineage>
        <taxon>Bacteria</taxon>
        <taxon>Pseudomonadati</taxon>
        <taxon>Bacteroidota</taxon>
        <taxon>Sphingobacteriia</taxon>
        <taxon>Sphingobacteriales</taxon>
        <taxon>Sphingobacteriaceae</taxon>
        <taxon>Mucilaginibacter</taxon>
    </lineage>
</organism>
<dbReference type="Gene3D" id="2.40.50.1020">
    <property type="entry name" value="LytTr DNA-binding domain"/>
    <property type="match status" value="1"/>
</dbReference>
<dbReference type="SMART" id="SM00448">
    <property type="entry name" value="REC"/>
    <property type="match status" value="1"/>
</dbReference>
<feature type="domain" description="HTH LytTR-type" evidence="3">
    <location>
        <begin position="151"/>
        <end position="254"/>
    </location>
</feature>
<dbReference type="InterPro" id="IPR007492">
    <property type="entry name" value="LytTR_DNA-bd_dom"/>
</dbReference>
<name>A0A7D4UBB7_9SPHI</name>
<keyword evidence="5" id="KW-1185">Reference proteome</keyword>
<gene>
    <name evidence="4" type="ORF">HQ865_12800</name>
</gene>
<evidence type="ECO:0000259" key="3">
    <source>
        <dbReference type="PROSITE" id="PS50930"/>
    </source>
</evidence>
<evidence type="ECO:0000313" key="5">
    <source>
        <dbReference type="Proteomes" id="UP000505355"/>
    </source>
</evidence>
<evidence type="ECO:0000259" key="2">
    <source>
        <dbReference type="PROSITE" id="PS50110"/>
    </source>
</evidence>
<sequence>MLRALLVDDEPNNLDNLEFMLTHDCAGIAVANKARSADEARQWLAGNDADVIFLDIQMPGETGFDLLNTLAPGQLQSIKIVFVTAYDTYALKAIKASAIDYLLKPVNIDELRHAVEKVKEATGVPVLNGQQHQLIKQLLRYVNNPDAQQRIALPHLGGVTFVNTCDIVSLQADSNYTIIHLSNMQKMVISKTLKDFDELLDHQHFTRIHKSYTVNLDHIKEYSTADGGVVKMIDGNQWSISRRLLDSFLEKMKKASLMFNK</sequence>
<accession>A0A7D4UBB7</accession>
<dbReference type="PANTHER" id="PTHR37299:SF1">
    <property type="entry name" value="STAGE 0 SPORULATION PROTEIN A HOMOLOG"/>
    <property type="match status" value="1"/>
</dbReference>
<feature type="domain" description="Response regulatory" evidence="2">
    <location>
        <begin position="3"/>
        <end position="119"/>
    </location>
</feature>
<protein>
    <submittedName>
        <fullName evidence="4">Response regulator transcription factor</fullName>
    </submittedName>
</protein>
<evidence type="ECO:0000313" key="4">
    <source>
        <dbReference type="EMBL" id="QKJ30598.1"/>
    </source>
</evidence>
<dbReference type="EMBL" id="CP054139">
    <property type="protein sequence ID" value="QKJ30598.1"/>
    <property type="molecule type" value="Genomic_DNA"/>
</dbReference>
<dbReference type="GO" id="GO:0000156">
    <property type="term" value="F:phosphorelay response regulator activity"/>
    <property type="evidence" value="ECO:0007669"/>
    <property type="project" value="InterPro"/>
</dbReference>